<dbReference type="KEGG" id="daur:Daura_08310"/>
<dbReference type="Pfam" id="PF00381">
    <property type="entry name" value="PTS-HPr"/>
    <property type="match status" value="1"/>
</dbReference>
<feature type="domain" description="HPr" evidence="4">
    <location>
        <begin position="2"/>
        <end position="86"/>
    </location>
</feature>
<dbReference type="InterPro" id="IPR000032">
    <property type="entry name" value="HPr-like"/>
</dbReference>
<keyword evidence="6" id="KW-1185">Reference proteome</keyword>
<gene>
    <name evidence="5" type="ORF">Daura_08310</name>
</gene>
<reference evidence="5" key="1">
    <citation type="submission" date="2021-04" db="EMBL/GenBank/DDBJ databases">
        <title>Dactylosporangium aurantiacum NRRL B-8018 full assembly.</title>
        <authorList>
            <person name="Hartkoorn R.C."/>
            <person name="Beaudoing E."/>
            <person name="Hot D."/>
        </authorList>
    </citation>
    <scope>NUCLEOTIDE SEQUENCE</scope>
    <source>
        <strain evidence="5">NRRL B-8018</strain>
    </source>
</reference>
<evidence type="ECO:0000256" key="1">
    <source>
        <dbReference type="ARBA" id="ARBA00004496"/>
    </source>
</evidence>
<keyword evidence="3" id="KW-0598">Phosphotransferase system</keyword>
<dbReference type="Gene3D" id="3.30.1340.10">
    <property type="entry name" value="HPr-like"/>
    <property type="match status" value="1"/>
</dbReference>
<dbReference type="PANTHER" id="PTHR33705:SF2">
    <property type="entry name" value="PHOSPHOCARRIER PROTEIN NPR"/>
    <property type="match status" value="1"/>
</dbReference>
<evidence type="ECO:0000256" key="2">
    <source>
        <dbReference type="ARBA" id="ARBA00022490"/>
    </source>
</evidence>
<organism evidence="5 6">
    <name type="scientific">Dactylosporangium aurantiacum</name>
    <dbReference type="NCBI Taxonomy" id="35754"/>
    <lineage>
        <taxon>Bacteria</taxon>
        <taxon>Bacillati</taxon>
        <taxon>Actinomycetota</taxon>
        <taxon>Actinomycetes</taxon>
        <taxon>Micromonosporales</taxon>
        <taxon>Micromonosporaceae</taxon>
        <taxon>Dactylosporangium</taxon>
    </lineage>
</organism>
<dbReference type="PROSITE" id="PS51350">
    <property type="entry name" value="PTS_HPR_DOM"/>
    <property type="match status" value="1"/>
</dbReference>
<dbReference type="GO" id="GO:0005737">
    <property type="term" value="C:cytoplasm"/>
    <property type="evidence" value="ECO:0007669"/>
    <property type="project" value="UniProtKB-SubCell"/>
</dbReference>
<dbReference type="PRINTS" id="PR00107">
    <property type="entry name" value="PHOSPHOCPHPR"/>
</dbReference>
<dbReference type="OrthoDB" id="3393523at2"/>
<evidence type="ECO:0000259" key="4">
    <source>
        <dbReference type="PROSITE" id="PS51350"/>
    </source>
</evidence>
<dbReference type="CDD" id="cd00367">
    <property type="entry name" value="PTS-HPr_like"/>
    <property type="match status" value="1"/>
</dbReference>
<evidence type="ECO:0000313" key="5">
    <source>
        <dbReference type="EMBL" id="UWZ56172.1"/>
    </source>
</evidence>
<evidence type="ECO:0000313" key="6">
    <source>
        <dbReference type="Proteomes" id="UP001058003"/>
    </source>
</evidence>
<dbReference type="InterPro" id="IPR050399">
    <property type="entry name" value="HPr"/>
</dbReference>
<dbReference type="NCBIfam" id="TIGR01003">
    <property type="entry name" value="PTS_HPr_family"/>
    <property type="match status" value="1"/>
</dbReference>
<proteinExistence type="predicted"/>
<dbReference type="InterPro" id="IPR035895">
    <property type="entry name" value="HPr-like_sf"/>
</dbReference>
<dbReference type="Proteomes" id="UP001058003">
    <property type="component" value="Chromosome"/>
</dbReference>
<comment type="subcellular location">
    <subcellularLocation>
        <location evidence="1">Cytoplasm</location>
    </subcellularLocation>
</comment>
<dbReference type="PANTHER" id="PTHR33705">
    <property type="entry name" value="PHOSPHOCARRIER PROTEIN HPR"/>
    <property type="match status" value="1"/>
</dbReference>
<dbReference type="RefSeq" id="WP_033357914.1">
    <property type="nucleotide sequence ID" value="NZ_CP073767.1"/>
</dbReference>
<protein>
    <submittedName>
        <fullName evidence="5">HPr family phosphocarrier protein</fullName>
    </submittedName>
</protein>
<name>A0A9Q9MNZ3_9ACTN</name>
<dbReference type="EMBL" id="CP073767">
    <property type="protein sequence ID" value="UWZ56172.1"/>
    <property type="molecule type" value="Genomic_DNA"/>
</dbReference>
<dbReference type="GO" id="GO:0009401">
    <property type="term" value="P:phosphoenolpyruvate-dependent sugar phosphotransferase system"/>
    <property type="evidence" value="ECO:0007669"/>
    <property type="project" value="UniProtKB-KW"/>
</dbReference>
<sequence>MSASSETTVVLPADLHARPAGALVRAVAGFTSTVEIHFGGKQASARSVLAVMGLNARAGSSVLVRATGEDAGVALDAAVAVLAAAE</sequence>
<keyword evidence="2" id="KW-0963">Cytoplasm</keyword>
<dbReference type="SUPFAM" id="SSF55594">
    <property type="entry name" value="HPr-like"/>
    <property type="match status" value="1"/>
</dbReference>
<dbReference type="AlphaFoldDB" id="A0A9Q9MNZ3"/>
<accession>A0A9Q9MNZ3</accession>
<evidence type="ECO:0000256" key="3">
    <source>
        <dbReference type="ARBA" id="ARBA00022683"/>
    </source>
</evidence>